<organism evidence="2 3">
    <name type="scientific">Daldinia eschscholtzii</name>
    <dbReference type="NCBI Taxonomy" id="292717"/>
    <lineage>
        <taxon>Eukaryota</taxon>
        <taxon>Fungi</taxon>
        <taxon>Dikarya</taxon>
        <taxon>Ascomycota</taxon>
        <taxon>Pezizomycotina</taxon>
        <taxon>Sordariomycetes</taxon>
        <taxon>Xylariomycetidae</taxon>
        <taxon>Xylariales</taxon>
        <taxon>Hypoxylaceae</taxon>
        <taxon>Daldinia</taxon>
    </lineage>
</organism>
<dbReference type="EMBL" id="JBANMG010000005">
    <property type="protein sequence ID" value="KAK6953616.1"/>
    <property type="molecule type" value="Genomic_DNA"/>
</dbReference>
<sequence>MASTILRAFVRKDIPTLVQQVLRLERLVLLLPHVVLAAIPVVPELVTIPMRARDVITNLGTTSTYVNNGSVVCAKGVIVWRASNDAEWSIPAISTTSITSSMITVENTLQTIPSIPTMTSDVPIPTTEMIHQADSLSTGAKIGIGLGVSLGVLFFVGAILAAYLIGRRKSRRMGRLPLLSTDGTERKEEFVVRNEQVDEYKGRAEMSAVREPVEIMSS</sequence>
<feature type="transmembrane region" description="Helical" evidence="1">
    <location>
        <begin position="142"/>
        <end position="165"/>
    </location>
</feature>
<dbReference type="Proteomes" id="UP001369815">
    <property type="component" value="Unassembled WGS sequence"/>
</dbReference>
<keyword evidence="1" id="KW-0472">Membrane</keyword>
<reference evidence="2 3" key="1">
    <citation type="journal article" date="2024" name="Front Chem Biol">
        <title>Unveiling the potential of Daldinia eschscholtzii MFLUCC 19-0629 through bioactivity and bioinformatics studies for enhanced sustainable agriculture production.</title>
        <authorList>
            <person name="Brooks S."/>
            <person name="Weaver J.A."/>
            <person name="Klomchit A."/>
            <person name="Alharthi S.A."/>
            <person name="Onlamun T."/>
            <person name="Nurani R."/>
            <person name="Vong T.K."/>
            <person name="Alberti F."/>
            <person name="Greco C."/>
        </authorList>
    </citation>
    <scope>NUCLEOTIDE SEQUENCE [LARGE SCALE GENOMIC DNA]</scope>
    <source>
        <strain evidence="2">MFLUCC 19-0629</strain>
    </source>
</reference>
<gene>
    <name evidence="2" type="ORF">Daesc_005921</name>
</gene>
<accession>A0AAX6MMA6</accession>
<protein>
    <recommendedName>
        <fullName evidence="4">Mid2 domain-containing protein</fullName>
    </recommendedName>
</protein>
<keyword evidence="1" id="KW-0812">Transmembrane</keyword>
<comment type="caution">
    <text evidence="2">The sequence shown here is derived from an EMBL/GenBank/DDBJ whole genome shotgun (WGS) entry which is preliminary data.</text>
</comment>
<evidence type="ECO:0000256" key="1">
    <source>
        <dbReference type="SAM" id="Phobius"/>
    </source>
</evidence>
<keyword evidence="1" id="KW-1133">Transmembrane helix</keyword>
<evidence type="ECO:0000313" key="3">
    <source>
        <dbReference type="Proteomes" id="UP001369815"/>
    </source>
</evidence>
<name>A0AAX6MMA6_9PEZI</name>
<proteinExistence type="predicted"/>
<evidence type="ECO:0000313" key="2">
    <source>
        <dbReference type="EMBL" id="KAK6953616.1"/>
    </source>
</evidence>
<keyword evidence="3" id="KW-1185">Reference proteome</keyword>
<dbReference type="AlphaFoldDB" id="A0AAX6MMA6"/>
<evidence type="ECO:0008006" key="4">
    <source>
        <dbReference type="Google" id="ProtNLM"/>
    </source>
</evidence>